<reference evidence="1" key="2">
    <citation type="journal article" date="2015" name="Data Brief">
        <title>Shoot transcriptome of the giant reed, Arundo donax.</title>
        <authorList>
            <person name="Barrero R.A."/>
            <person name="Guerrero F.D."/>
            <person name="Moolhuijzen P."/>
            <person name="Goolsby J.A."/>
            <person name="Tidwell J."/>
            <person name="Bellgard S.E."/>
            <person name="Bellgard M.I."/>
        </authorList>
    </citation>
    <scope>NUCLEOTIDE SEQUENCE</scope>
    <source>
        <tissue evidence="1">Shoot tissue taken approximately 20 cm above the soil surface</tissue>
    </source>
</reference>
<dbReference type="AlphaFoldDB" id="A0A0A9A0A7"/>
<accession>A0A0A9A0A7</accession>
<dbReference type="EMBL" id="GBRH01257423">
    <property type="protein sequence ID" value="JAD40472.1"/>
    <property type="molecule type" value="Transcribed_RNA"/>
</dbReference>
<reference evidence="1" key="1">
    <citation type="submission" date="2014-09" db="EMBL/GenBank/DDBJ databases">
        <authorList>
            <person name="Magalhaes I.L.F."/>
            <person name="Oliveira U."/>
            <person name="Santos F.R."/>
            <person name="Vidigal T.H.D.A."/>
            <person name="Brescovit A.D."/>
            <person name="Santos A.J."/>
        </authorList>
    </citation>
    <scope>NUCLEOTIDE SEQUENCE</scope>
    <source>
        <tissue evidence="1">Shoot tissue taken approximately 20 cm above the soil surface</tissue>
    </source>
</reference>
<evidence type="ECO:0000313" key="1">
    <source>
        <dbReference type="EMBL" id="JAD40472.1"/>
    </source>
</evidence>
<sequence length="17" mass="2148">MFLKFLQNRNKKVKHCI</sequence>
<name>A0A0A9A0A7_ARUDO</name>
<organism evidence="1">
    <name type="scientific">Arundo donax</name>
    <name type="common">Giant reed</name>
    <name type="synonym">Donax arundinaceus</name>
    <dbReference type="NCBI Taxonomy" id="35708"/>
    <lineage>
        <taxon>Eukaryota</taxon>
        <taxon>Viridiplantae</taxon>
        <taxon>Streptophyta</taxon>
        <taxon>Embryophyta</taxon>
        <taxon>Tracheophyta</taxon>
        <taxon>Spermatophyta</taxon>
        <taxon>Magnoliopsida</taxon>
        <taxon>Liliopsida</taxon>
        <taxon>Poales</taxon>
        <taxon>Poaceae</taxon>
        <taxon>PACMAD clade</taxon>
        <taxon>Arundinoideae</taxon>
        <taxon>Arundineae</taxon>
        <taxon>Arundo</taxon>
    </lineage>
</organism>
<proteinExistence type="predicted"/>
<protein>
    <submittedName>
        <fullName evidence="1">Uncharacterized protein</fullName>
    </submittedName>
</protein>